<name>A0A9P8Q3Q4_WICPI</name>
<gene>
    <name evidence="1" type="ORF">WICPIJ_005641</name>
</gene>
<dbReference type="EMBL" id="JAEUBG010003142">
    <property type="protein sequence ID" value="KAH3683422.1"/>
    <property type="molecule type" value="Genomic_DNA"/>
</dbReference>
<sequence>MCQIRESNSKVYLDITKLVKYFNIPVTGKPAKPNCSFKALISPMVEVGEMTTGLLMNPFSYFLTFLTISAWSSAEELWWMIPIPPNKAMWMAISASVTVSIGEETNGVFKVMFLVNLDSKDTTEDGKSILPGKTKKSL</sequence>
<dbReference type="Proteomes" id="UP000774326">
    <property type="component" value="Unassembled WGS sequence"/>
</dbReference>
<accession>A0A9P8Q3Q4</accession>
<evidence type="ECO:0000313" key="2">
    <source>
        <dbReference type="Proteomes" id="UP000774326"/>
    </source>
</evidence>
<reference evidence="1" key="1">
    <citation type="journal article" date="2021" name="Open Biol.">
        <title>Shared evolutionary footprints suggest mitochondrial oxidative damage underlies multiple complex I losses in fungi.</title>
        <authorList>
            <person name="Schikora-Tamarit M.A."/>
            <person name="Marcet-Houben M."/>
            <person name="Nosek J."/>
            <person name="Gabaldon T."/>
        </authorList>
    </citation>
    <scope>NUCLEOTIDE SEQUENCE</scope>
    <source>
        <strain evidence="1">CBS2887</strain>
    </source>
</reference>
<keyword evidence="2" id="KW-1185">Reference proteome</keyword>
<reference evidence="1" key="2">
    <citation type="submission" date="2021-01" db="EMBL/GenBank/DDBJ databases">
        <authorList>
            <person name="Schikora-Tamarit M.A."/>
        </authorList>
    </citation>
    <scope>NUCLEOTIDE SEQUENCE</scope>
    <source>
        <strain evidence="1">CBS2887</strain>
    </source>
</reference>
<dbReference type="AlphaFoldDB" id="A0A9P8Q3Q4"/>
<organism evidence="1 2">
    <name type="scientific">Wickerhamomyces pijperi</name>
    <name type="common">Yeast</name>
    <name type="synonym">Pichia pijperi</name>
    <dbReference type="NCBI Taxonomy" id="599730"/>
    <lineage>
        <taxon>Eukaryota</taxon>
        <taxon>Fungi</taxon>
        <taxon>Dikarya</taxon>
        <taxon>Ascomycota</taxon>
        <taxon>Saccharomycotina</taxon>
        <taxon>Saccharomycetes</taxon>
        <taxon>Phaffomycetales</taxon>
        <taxon>Wickerhamomycetaceae</taxon>
        <taxon>Wickerhamomyces</taxon>
    </lineage>
</organism>
<evidence type="ECO:0000313" key="1">
    <source>
        <dbReference type="EMBL" id="KAH3683422.1"/>
    </source>
</evidence>
<proteinExistence type="predicted"/>
<protein>
    <submittedName>
        <fullName evidence="1">Uncharacterized protein</fullName>
    </submittedName>
</protein>
<comment type="caution">
    <text evidence="1">The sequence shown here is derived from an EMBL/GenBank/DDBJ whole genome shotgun (WGS) entry which is preliminary data.</text>
</comment>
<dbReference type="OrthoDB" id="10635876at2759"/>